<organism evidence="5 6">
    <name type="scientific">Goodea atripinnis</name>
    <dbReference type="NCBI Taxonomy" id="208336"/>
    <lineage>
        <taxon>Eukaryota</taxon>
        <taxon>Metazoa</taxon>
        <taxon>Chordata</taxon>
        <taxon>Craniata</taxon>
        <taxon>Vertebrata</taxon>
        <taxon>Euteleostomi</taxon>
        <taxon>Actinopterygii</taxon>
        <taxon>Neopterygii</taxon>
        <taxon>Teleostei</taxon>
        <taxon>Neoteleostei</taxon>
        <taxon>Acanthomorphata</taxon>
        <taxon>Ovalentaria</taxon>
        <taxon>Atherinomorphae</taxon>
        <taxon>Cyprinodontiformes</taxon>
        <taxon>Goodeidae</taxon>
        <taxon>Goodea</taxon>
    </lineage>
</organism>
<evidence type="ECO:0000256" key="3">
    <source>
        <dbReference type="SAM" id="MobiDB-lite"/>
    </source>
</evidence>
<reference evidence="5 6" key="1">
    <citation type="submission" date="2021-06" db="EMBL/GenBank/DDBJ databases">
        <authorList>
            <person name="Palmer J.M."/>
        </authorList>
    </citation>
    <scope>NUCLEOTIDE SEQUENCE [LARGE SCALE GENOMIC DNA]</scope>
    <source>
        <strain evidence="5 6">GA_2019</strain>
        <tissue evidence="5">Muscle</tissue>
    </source>
</reference>
<feature type="domain" description="BMERB" evidence="4">
    <location>
        <begin position="236"/>
        <end position="391"/>
    </location>
</feature>
<dbReference type="PROSITE" id="PS51848">
    <property type="entry name" value="BMERB"/>
    <property type="match status" value="1"/>
</dbReference>
<comment type="caution">
    <text evidence="5">The sequence shown here is derived from an EMBL/GenBank/DDBJ whole genome shotgun (WGS) entry which is preliminary data.</text>
</comment>
<dbReference type="InterPro" id="IPR050540">
    <property type="entry name" value="F-actin_Monoox_Mical"/>
</dbReference>
<dbReference type="SMART" id="SM01203">
    <property type="entry name" value="DUF3585"/>
    <property type="match status" value="1"/>
</dbReference>
<dbReference type="InterPro" id="IPR036161">
    <property type="entry name" value="RPB6/omega-like_sf"/>
</dbReference>
<feature type="compositionally biased region" description="Basic and acidic residues" evidence="3">
    <location>
        <begin position="103"/>
        <end position="123"/>
    </location>
</feature>
<dbReference type="InterPro" id="IPR022735">
    <property type="entry name" value="bMERB_dom"/>
</dbReference>
<sequence>MLVCSANPKVTTNHPWMTIVHPGPWTQLPPVPPPIPLPRSKSVSNTQIQWNRPRTYPPNPFDEEEEVDEAQEKAPKHASANQTEPSAAAVHPENSDITNVEVGSRDGEKPASKSEPNTDERPNEQCPGRCFKEEHEGVEPHPAKGATADSGSDGSSEEPADSGQTGSSDVTEAAAELLFSSAQSPILPRSLSVPAIPSQSKTVQNLSSTRGPAPGHGFPLIRRQVRWLNLNKPLMLLVRTDQGVSTEDLEMQMRNLDGQLGALEQRGVELERSIRDCKMGKEEQMLTEWLSLIHEQHTLLCKSKELVYLTKQLILEDRQADVEYEVRCLLNKPAVQFEPVCFLSSEQEDQENVQILPAGEGKQANQKRITTPYMTKYERARVLGTRALQIA</sequence>
<keyword evidence="2" id="KW-0804">Transcription</keyword>
<gene>
    <name evidence="5" type="ORF">GOODEAATRI_019405</name>
</gene>
<evidence type="ECO:0000313" key="6">
    <source>
        <dbReference type="Proteomes" id="UP001476798"/>
    </source>
</evidence>
<dbReference type="InterPro" id="IPR020708">
    <property type="entry name" value="DNA-dir_RNA_polK_14-18kDa_CS"/>
</dbReference>
<evidence type="ECO:0000313" key="5">
    <source>
        <dbReference type="EMBL" id="MEQ2188869.1"/>
    </source>
</evidence>
<dbReference type="Proteomes" id="UP001476798">
    <property type="component" value="Unassembled WGS sequence"/>
</dbReference>
<feature type="compositionally biased region" description="Polar residues" evidence="3">
    <location>
        <begin position="41"/>
        <end position="52"/>
    </location>
</feature>
<feature type="compositionally biased region" description="Low complexity" evidence="3">
    <location>
        <begin position="145"/>
        <end position="154"/>
    </location>
</feature>
<evidence type="ECO:0000259" key="4">
    <source>
        <dbReference type="PROSITE" id="PS51848"/>
    </source>
</evidence>
<evidence type="ECO:0000256" key="2">
    <source>
        <dbReference type="ARBA" id="ARBA00023163"/>
    </source>
</evidence>
<accession>A0ABV0PZB5</accession>
<dbReference type="Pfam" id="PF12130">
    <property type="entry name" value="bMERB_dom"/>
    <property type="match status" value="1"/>
</dbReference>
<protein>
    <recommendedName>
        <fullName evidence="4">BMERB domain-containing protein</fullName>
    </recommendedName>
</protein>
<dbReference type="EMBL" id="JAHRIO010091679">
    <property type="protein sequence ID" value="MEQ2188869.1"/>
    <property type="molecule type" value="Genomic_DNA"/>
</dbReference>
<dbReference type="Gene3D" id="3.90.940.10">
    <property type="match status" value="1"/>
</dbReference>
<dbReference type="SUPFAM" id="SSF63562">
    <property type="entry name" value="RPB6/omega subunit-like"/>
    <property type="match status" value="1"/>
</dbReference>
<dbReference type="PANTHER" id="PTHR23167:SF89">
    <property type="entry name" value="MICAL-LIKE PROTEIN 1"/>
    <property type="match status" value="1"/>
</dbReference>
<feature type="compositionally biased region" description="Basic and acidic residues" evidence="3">
    <location>
        <begin position="130"/>
        <end position="142"/>
    </location>
</feature>
<name>A0ABV0PZB5_9TELE</name>
<evidence type="ECO:0000256" key="1">
    <source>
        <dbReference type="ARBA" id="ARBA00022478"/>
    </source>
</evidence>
<keyword evidence="6" id="KW-1185">Reference proteome</keyword>
<dbReference type="PROSITE" id="PS01111">
    <property type="entry name" value="RNA_POL_K_14KD"/>
    <property type="match status" value="1"/>
</dbReference>
<keyword evidence="1" id="KW-0240">DNA-directed RNA polymerase</keyword>
<dbReference type="PANTHER" id="PTHR23167">
    <property type="entry name" value="CALPONIN HOMOLOGY DOMAIN-CONTAINING PROTEIN DDB_G0272472-RELATED"/>
    <property type="match status" value="1"/>
</dbReference>
<proteinExistence type="predicted"/>
<feature type="region of interest" description="Disordered" evidence="3">
    <location>
        <begin position="31"/>
        <end position="169"/>
    </location>
</feature>